<dbReference type="AlphaFoldDB" id="A0A421AXM8"/>
<dbReference type="Gene3D" id="3.40.50.300">
    <property type="entry name" value="P-loop containing nucleotide triphosphate hydrolases"/>
    <property type="match status" value="1"/>
</dbReference>
<dbReference type="EMBL" id="RCDD01000006">
    <property type="protein sequence ID" value="RLK54576.1"/>
    <property type="molecule type" value="Genomic_DNA"/>
</dbReference>
<proteinExistence type="predicted"/>
<evidence type="ECO:0000313" key="1">
    <source>
        <dbReference type="EMBL" id="RLK54576.1"/>
    </source>
</evidence>
<evidence type="ECO:0000313" key="2">
    <source>
        <dbReference type="Proteomes" id="UP000282454"/>
    </source>
</evidence>
<dbReference type="SUPFAM" id="SSF52540">
    <property type="entry name" value="P-loop containing nucleoside triphosphate hydrolases"/>
    <property type="match status" value="2"/>
</dbReference>
<dbReference type="RefSeq" id="WP_121393851.1">
    <property type="nucleotide sequence ID" value="NZ_RCDD01000006.1"/>
</dbReference>
<keyword evidence="2" id="KW-1185">Reference proteome</keyword>
<organism evidence="1 2">
    <name type="scientific">Actinokineospora cianjurensis</name>
    <dbReference type="NCBI Taxonomy" id="585224"/>
    <lineage>
        <taxon>Bacteria</taxon>
        <taxon>Bacillati</taxon>
        <taxon>Actinomycetota</taxon>
        <taxon>Actinomycetes</taxon>
        <taxon>Pseudonocardiales</taxon>
        <taxon>Pseudonocardiaceae</taxon>
        <taxon>Actinokineospora</taxon>
    </lineage>
</organism>
<dbReference type="InterPro" id="IPR027417">
    <property type="entry name" value="P-loop_NTPase"/>
</dbReference>
<reference evidence="1 2" key="1">
    <citation type="submission" date="2018-10" db="EMBL/GenBank/DDBJ databases">
        <title>Genomic Encyclopedia of Archaeal and Bacterial Type Strains, Phase II (KMG-II): from individual species to whole genera.</title>
        <authorList>
            <person name="Goeker M."/>
        </authorList>
    </citation>
    <scope>NUCLEOTIDE SEQUENCE [LARGE SCALE GENOMIC DNA]</scope>
    <source>
        <strain evidence="1 2">DSM 45657</strain>
    </source>
</reference>
<comment type="caution">
    <text evidence="1">The sequence shown here is derived from an EMBL/GenBank/DDBJ whole genome shotgun (WGS) entry which is preliminary data.</text>
</comment>
<gene>
    <name evidence="1" type="ORF">CLV68_5609</name>
</gene>
<name>A0A421AXM8_9PSEU</name>
<dbReference type="OrthoDB" id="4051290at2"/>
<dbReference type="Proteomes" id="UP000282454">
    <property type="component" value="Unassembled WGS sequence"/>
</dbReference>
<protein>
    <submittedName>
        <fullName evidence="1">Uncharacterized protein</fullName>
    </submittedName>
</protein>
<accession>A0A421AXM8</accession>
<sequence>MNATRHDPPGDIRIGLWGPPGSGKTTFLGALYIAATRHVGPYKWFMTGMDDPSEKFLMESVRLMTHERTFPVASEAPTRLGFRFTGHRKVKKRNALGMPVERSEVVEFVLDVLDVPGRLFGGTGAGAAADPDFSPGGLASASPRNHEEEQLLDHLLHCQGIVYLFDPKRDKESRDAYYFFQPVLARLARHVLTTHRQVNGHLPQRVAVCVNKFDEQDVYTEAKRYVVQDAHRPHMPRVPDARAAEFFQRLCADPKSNSDLVDLALRNHFRELNYFVTSSIGFYLADGRFRPDGERNIEVKDGKERILGQVHPINVLEPLLWLHDVVRKQEKW</sequence>